<evidence type="ECO:0000259" key="6">
    <source>
        <dbReference type="PROSITE" id="PS51194"/>
    </source>
</evidence>
<dbReference type="PANTHER" id="PTHR12131:SF1">
    <property type="entry name" value="ATP-DEPENDENT RNA HELICASE SUPV3L1, MITOCHONDRIAL-RELATED"/>
    <property type="match status" value="1"/>
</dbReference>
<evidence type="ECO:0000313" key="8">
    <source>
        <dbReference type="Proteomes" id="UP001465976"/>
    </source>
</evidence>
<dbReference type="InterPro" id="IPR022192">
    <property type="entry name" value="SUV3_C"/>
</dbReference>
<dbReference type="Pfam" id="PF00271">
    <property type="entry name" value="Helicase_C"/>
    <property type="match status" value="1"/>
</dbReference>
<organism evidence="7 8">
    <name type="scientific">Marasmius crinis-equi</name>
    <dbReference type="NCBI Taxonomy" id="585013"/>
    <lineage>
        <taxon>Eukaryota</taxon>
        <taxon>Fungi</taxon>
        <taxon>Dikarya</taxon>
        <taxon>Basidiomycota</taxon>
        <taxon>Agaricomycotina</taxon>
        <taxon>Agaricomycetes</taxon>
        <taxon>Agaricomycetidae</taxon>
        <taxon>Agaricales</taxon>
        <taxon>Marasmiineae</taxon>
        <taxon>Marasmiaceae</taxon>
        <taxon>Marasmius</taxon>
    </lineage>
</organism>
<dbReference type="Pfam" id="PF22527">
    <property type="entry name" value="DEXQc_Suv3"/>
    <property type="match status" value="2"/>
</dbReference>
<evidence type="ECO:0000256" key="5">
    <source>
        <dbReference type="SAM" id="MobiDB-lite"/>
    </source>
</evidence>
<keyword evidence="8" id="KW-1185">Reference proteome</keyword>
<dbReference type="Proteomes" id="UP001465976">
    <property type="component" value="Unassembled WGS sequence"/>
</dbReference>
<comment type="caution">
    <text evidence="7">The sequence shown here is derived from an EMBL/GenBank/DDBJ whole genome shotgun (WGS) entry which is preliminary data.</text>
</comment>
<keyword evidence="2 7" id="KW-0378">Hydrolase</keyword>
<name>A0ABR3F303_9AGAR</name>
<evidence type="ECO:0000256" key="1">
    <source>
        <dbReference type="ARBA" id="ARBA00022741"/>
    </source>
</evidence>
<dbReference type="InterPro" id="IPR050699">
    <property type="entry name" value="RNA-DNA_Helicase"/>
</dbReference>
<dbReference type="CDD" id="cd18805">
    <property type="entry name" value="SF2_C_suv3"/>
    <property type="match status" value="1"/>
</dbReference>
<protein>
    <submittedName>
        <fullName evidence="7">RNA helicase</fullName>
        <ecNumber evidence="7">3.6.4.13</ecNumber>
    </submittedName>
</protein>
<dbReference type="InterPro" id="IPR055206">
    <property type="entry name" value="DEXQc_SUV3"/>
</dbReference>
<feature type="domain" description="Helicase C-terminal" evidence="6">
    <location>
        <begin position="457"/>
        <end position="621"/>
    </location>
</feature>
<dbReference type="SUPFAM" id="SSF52540">
    <property type="entry name" value="P-loop containing nucleoside triphosphate hydrolases"/>
    <property type="match status" value="1"/>
</dbReference>
<dbReference type="Pfam" id="PF12513">
    <property type="entry name" value="SUV3_C"/>
    <property type="match status" value="1"/>
</dbReference>
<dbReference type="InterPro" id="IPR027417">
    <property type="entry name" value="P-loop_NTPase"/>
</dbReference>
<dbReference type="PROSITE" id="PS51194">
    <property type="entry name" value="HELICASE_CTER"/>
    <property type="match status" value="1"/>
</dbReference>
<sequence>MLRLCARCQDKFFPEITQSPLHFTARRFRVGGGKKYKFAHGKQVEEARRPRAEQRLGEERRYAGKEWRRNDWGGVDLREKWSRKAKDQPTDVEEWKPTLTPDDQAGIIKYVQKFVRSWRRKPLVHQRLRNFGIPQEEMPILLRGFEESVLAGDVTTPEAYQRYALVRFGKQTPTDDFKEYTDMVMTSVLYAWATDTTPLSCTEYATRQEELQNTGVSGQTLTTMSRLFRATSNPFPPDKYSRARRIPRKFIMHVGPTNSGKTHNALRALAAAPTGIYAGPLRLLAHEIWHRLNTGKIVPLGVEEKEAVKENESLAAAALDSSLDDAPPSPSTTPAFKHSAARSKDGNPEYARLCNMVTGEELRIVSDVAPITACTVEMLNPGLMNDVAVIDEIQMIADETRGSAWTFAVLGVNAKEIHLCGEETAVPVVRELLKGTNDEITVHRYERLTPLTVEEKSLRGDLSKVQKGDCIVAFSRSRIFQLKKKVEKETGMKCVVVYGQLPPELRSKQADLFNDPDNGYDVIIGSDAIGMGLNLKIRRVIFDSMEKWNGGRQQALSVSQTKQIAGRAGRYGLGASAQASGLVTTLEEEHLPMLKQILSQSAPELVSARLDPDVASLEEVSRALPEEFKWDMHMNWDAHRYIGILGGGTGDGSNGVNEPGWYRYCDHNIVGREGSVASITDDICQSLSGPGADSSLVDTEGAAGNEWITTPNLNVSYADRLFLTRAPIPWKIKDAKSLCLNLVMRYLTNYTVSMKEILEAENEWYLDALEQVEEEMGLVGSNSRSSKRPPKVQVVDQDVLAKLEVFHRILSLYNWLNLRNPVAFHDVETVVALKPRVELALQWALNSTSQIGKRSDRGMLAHEKDKPDPKRINWVSAYGPRSLASPTTLDA</sequence>
<dbReference type="InterPro" id="IPR001650">
    <property type="entry name" value="Helicase_C-like"/>
</dbReference>
<dbReference type="GO" id="GO:0003724">
    <property type="term" value="F:RNA helicase activity"/>
    <property type="evidence" value="ECO:0007669"/>
    <property type="project" value="UniProtKB-EC"/>
</dbReference>
<reference evidence="7 8" key="1">
    <citation type="submission" date="2024-02" db="EMBL/GenBank/DDBJ databases">
        <title>A draft genome for the cacao thread blight pathogen Marasmius crinis-equi.</title>
        <authorList>
            <person name="Cohen S.P."/>
            <person name="Baruah I.K."/>
            <person name="Amoako-Attah I."/>
            <person name="Bukari Y."/>
            <person name="Meinhardt L.W."/>
            <person name="Bailey B.A."/>
        </authorList>
    </citation>
    <scope>NUCLEOTIDE SEQUENCE [LARGE SCALE GENOMIC DNA]</scope>
    <source>
        <strain evidence="7 8">GH-76</strain>
    </source>
</reference>
<evidence type="ECO:0000313" key="7">
    <source>
        <dbReference type="EMBL" id="KAL0569575.1"/>
    </source>
</evidence>
<evidence type="ECO:0000256" key="2">
    <source>
        <dbReference type="ARBA" id="ARBA00022801"/>
    </source>
</evidence>
<proteinExistence type="predicted"/>
<keyword evidence="1" id="KW-0547">Nucleotide-binding</keyword>
<dbReference type="EC" id="3.6.4.13" evidence="7"/>
<dbReference type="PANTHER" id="PTHR12131">
    <property type="entry name" value="ATP-DEPENDENT RNA AND DNA HELICASE"/>
    <property type="match status" value="1"/>
</dbReference>
<gene>
    <name evidence="7" type="primary">SUV3</name>
    <name evidence="7" type="ORF">V5O48_012384</name>
</gene>
<keyword evidence="3 7" id="KW-0347">Helicase</keyword>
<dbReference type="Gene3D" id="3.40.50.300">
    <property type="entry name" value="P-loop containing nucleotide triphosphate hydrolases"/>
    <property type="match status" value="2"/>
</dbReference>
<evidence type="ECO:0000256" key="3">
    <source>
        <dbReference type="ARBA" id="ARBA00022806"/>
    </source>
</evidence>
<dbReference type="Gene3D" id="1.20.58.1080">
    <property type="match status" value="1"/>
</dbReference>
<keyword evidence="4" id="KW-0067">ATP-binding</keyword>
<dbReference type="GO" id="GO:0016787">
    <property type="term" value="F:hydrolase activity"/>
    <property type="evidence" value="ECO:0007669"/>
    <property type="project" value="UniProtKB-KW"/>
</dbReference>
<dbReference type="EMBL" id="JBAHYK010001088">
    <property type="protein sequence ID" value="KAL0569575.1"/>
    <property type="molecule type" value="Genomic_DNA"/>
</dbReference>
<evidence type="ECO:0000256" key="4">
    <source>
        <dbReference type="ARBA" id="ARBA00022840"/>
    </source>
</evidence>
<feature type="region of interest" description="Disordered" evidence="5">
    <location>
        <begin position="320"/>
        <end position="344"/>
    </location>
</feature>
<dbReference type="SMART" id="SM00490">
    <property type="entry name" value="HELICc"/>
    <property type="match status" value="1"/>
</dbReference>
<accession>A0ABR3F303</accession>